<dbReference type="PROSITE" id="PS50039">
    <property type="entry name" value="FORK_HEAD_3"/>
    <property type="match status" value="1"/>
</dbReference>
<dbReference type="GO" id="GO:0003700">
    <property type="term" value="F:DNA-binding transcription factor activity"/>
    <property type="evidence" value="ECO:0007669"/>
    <property type="project" value="InterPro"/>
</dbReference>
<name>A0A8H7ZPH0_9FUNG</name>
<feature type="region of interest" description="Disordered" evidence="3">
    <location>
        <begin position="284"/>
        <end position="322"/>
    </location>
</feature>
<evidence type="ECO:0000259" key="4">
    <source>
        <dbReference type="PROSITE" id="PS50039"/>
    </source>
</evidence>
<dbReference type="InterPro" id="IPR036388">
    <property type="entry name" value="WH-like_DNA-bd_sf"/>
</dbReference>
<proteinExistence type="predicted"/>
<protein>
    <recommendedName>
        <fullName evidence="4">Fork-head domain-containing protein</fullName>
    </recommendedName>
</protein>
<dbReference type="InterPro" id="IPR036390">
    <property type="entry name" value="WH_DNA-bd_sf"/>
</dbReference>
<sequence length="322" mass="34839">PARKPPAESARSSEEQDSKENSGDGPCRPASAASTDRSRRPSLLRYARERKSQQDAANRAKRRCPRLSSNGVSSPLSSVPDLLISSCDESSGDDAESARGWTDEVGRERNAPESESGSSSRRKPAANESASTKHCSADAEREHRDNAAVTPRPPPPHPPGGPYSYESLIADALVFSGKRSMTISDVLEEMAGAVPSARRPEEAPSWKHYVSRALEEHPFFVRVPRTGKDATGKEREDLWHYDISADPDAARRATYADIGKGAPRSCTMVDTQYYWKPVPKLQSWKGRSGCSRGGEGGGKKKKAAAKSDDANMEETCAAAPAE</sequence>
<evidence type="ECO:0000313" key="6">
    <source>
        <dbReference type="Proteomes" id="UP000673691"/>
    </source>
</evidence>
<evidence type="ECO:0000256" key="3">
    <source>
        <dbReference type="SAM" id="MobiDB-lite"/>
    </source>
</evidence>
<feature type="compositionally biased region" description="Pro residues" evidence="3">
    <location>
        <begin position="151"/>
        <end position="161"/>
    </location>
</feature>
<dbReference type="AlphaFoldDB" id="A0A8H7ZPH0"/>
<dbReference type="GO" id="GO:0005634">
    <property type="term" value="C:nucleus"/>
    <property type="evidence" value="ECO:0007669"/>
    <property type="project" value="UniProtKB-SubCell"/>
</dbReference>
<organism evidence="5 6">
    <name type="scientific">Olpidium bornovanus</name>
    <dbReference type="NCBI Taxonomy" id="278681"/>
    <lineage>
        <taxon>Eukaryota</taxon>
        <taxon>Fungi</taxon>
        <taxon>Fungi incertae sedis</taxon>
        <taxon>Olpidiomycota</taxon>
        <taxon>Olpidiomycotina</taxon>
        <taxon>Olpidiomycetes</taxon>
        <taxon>Olpidiales</taxon>
        <taxon>Olpidiaceae</taxon>
        <taxon>Olpidium</taxon>
    </lineage>
</organism>
<feature type="compositionally biased region" description="Low complexity" evidence="3">
    <location>
        <begin position="67"/>
        <end position="86"/>
    </location>
</feature>
<dbReference type="SUPFAM" id="SSF46785">
    <property type="entry name" value="Winged helix' DNA-binding domain"/>
    <property type="match status" value="1"/>
</dbReference>
<dbReference type="Proteomes" id="UP000673691">
    <property type="component" value="Unassembled WGS sequence"/>
</dbReference>
<evidence type="ECO:0000256" key="1">
    <source>
        <dbReference type="ARBA" id="ARBA00023125"/>
    </source>
</evidence>
<feature type="domain" description="Fork-head" evidence="4">
    <location>
        <begin position="160"/>
        <end position="260"/>
    </location>
</feature>
<evidence type="ECO:0000313" key="5">
    <source>
        <dbReference type="EMBL" id="KAG5456880.1"/>
    </source>
</evidence>
<dbReference type="OrthoDB" id="5348546at2759"/>
<feature type="compositionally biased region" description="Basic and acidic residues" evidence="3">
    <location>
        <begin position="135"/>
        <end position="146"/>
    </location>
</feature>
<accession>A0A8H7ZPH0</accession>
<dbReference type="Gene3D" id="1.10.10.10">
    <property type="entry name" value="Winged helix-like DNA-binding domain superfamily/Winged helix DNA-binding domain"/>
    <property type="match status" value="1"/>
</dbReference>
<keyword evidence="2" id="KW-0539">Nucleus</keyword>
<comment type="caution">
    <text evidence="5">The sequence shown here is derived from an EMBL/GenBank/DDBJ whole genome shotgun (WGS) entry which is preliminary data.</text>
</comment>
<evidence type="ECO:0000256" key="2">
    <source>
        <dbReference type="PROSITE-ProRule" id="PRU00089"/>
    </source>
</evidence>
<reference evidence="5 6" key="1">
    <citation type="journal article" name="Sci. Rep.">
        <title>Genome-scale phylogenetic analyses confirm Olpidium as the closest living zoosporic fungus to the non-flagellated, terrestrial fungi.</title>
        <authorList>
            <person name="Chang Y."/>
            <person name="Rochon D."/>
            <person name="Sekimoto S."/>
            <person name="Wang Y."/>
            <person name="Chovatia M."/>
            <person name="Sandor L."/>
            <person name="Salamov A."/>
            <person name="Grigoriev I.V."/>
            <person name="Stajich J.E."/>
            <person name="Spatafora J.W."/>
        </authorList>
    </citation>
    <scope>NUCLEOTIDE SEQUENCE [LARGE SCALE GENOMIC DNA]</scope>
    <source>
        <strain evidence="5">S191</strain>
    </source>
</reference>
<dbReference type="GO" id="GO:0043565">
    <property type="term" value="F:sequence-specific DNA binding"/>
    <property type="evidence" value="ECO:0007669"/>
    <property type="project" value="InterPro"/>
</dbReference>
<gene>
    <name evidence="5" type="ORF">BJ554DRAFT_3248</name>
</gene>
<dbReference type="Pfam" id="PF00250">
    <property type="entry name" value="Forkhead"/>
    <property type="match status" value="1"/>
</dbReference>
<comment type="subcellular location">
    <subcellularLocation>
        <location evidence="2">Nucleus</location>
    </subcellularLocation>
</comment>
<dbReference type="SMART" id="SM00339">
    <property type="entry name" value="FH"/>
    <property type="match status" value="1"/>
</dbReference>
<dbReference type="InterPro" id="IPR001766">
    <property type="entry name" value="Fork_head_dom"/>
</dbReference>
<keyword evidence="1 2" id="KW-0238">DNA-binding</keyword>
<dbReference type="EMBL" id="JAEFCI010011003">
    <property type="protein sequence ID" value="KAG5456880.1"/>
    <property type="molecule type" value="Genomic_DNA"/>
</dbReference>
<feature type="region of interest" description="Disordered" evidence="3">
    <location>
        <begin position="1"/>
        <end position="164"/>
    </location>
</feature>
<feature type="compositionally biased region" description="Basic and acidic residues" evidence="3">
    <location>
        <begin position="101"/>
        <end position="112"/>
    </location>
</feature>
<keyword evidence="6" id="KW-1185">Reference proteome</keyword>
<feature type="compositionally biased region" description="Basic and acidic residues" evidence="3">
    <location>
        <begin position="11"/>
        <end position="22"/>
    </location>
</feature>
<feature type="DNA-binding region" description="Fork-head" evidence="2">
    <location>
        <begin position="160"/>
        <end position="260"/>
    </location>
</feature>
<feature type="non-terminal residue" evidence="5">
    <location>
        <position position="1"/>
    </location>
</feature>